<feature type="compositionally biased region" description="Low complexity" evidence="1">
    <location>
        <begin position="165"/>
        <end position="176"/>
    </location>
</feature>
<feature type="region of interest" description="Disordered" evidence="1">
    <location>
        <begin position="1"/>
        <end position="66"/>
    </location>
</feature>
<reference evidence="3 4" key="1">
    <citation type="submission" date="2019-12" db="EMBL/GenBank/DDBJ databases">
        <authorList>
            <person name="Li M."/>
        </authorList>
    </citation>
    <scope>NUCLEOTIDE SEQUENCE [LARGE SCALE GENOMIC DNA]</scope>
    <source>
        <strain evidence="3 4">GBMRC 2024</strain>
    </source>
</reference>
<dbReference type="EMBL" id="WUMU01000023">
    <property type="protein sequence ID" value="MXN20076.1"/>
    <property type="molecule type" value="Genomic_DNA"/>
</dbReference>
<organism evidence="3 4">
    <name type="scientific">Pseudooceanicola albus</name>
    <dbReference type="NCBI Taxonomy" id="2692189"/>
    <lineage>
        <taxon>Bacteria</taxon>
        <taxon>Pseudomonadati</taxon>
        <taxon>Pseudomonadota</taxon>
        <taxon>Alphaproteobacteria</taxon>
        <taxon>Rhodobacterales</taxon>
        <taxon>Paracoccaceae</taxon>
        <taxon>Pseudooceanicola</taxon>
    </lineage>
</organism>
<keyword evidence="4" id="KW-1185">Reference proteome</keyword>
<comment type="caution">
    <text evidence="3">The sequence shown here is derived from an EMBL/GenBank/DDBJ whole genome shotgun (WGS) entry which is preliminary data.</text>
</comment>
<feature type="compositionally biased region" description="Basic and acidic residues" evidence="1">
    <location>
        <begin position="181"/>
        <end position="192"/>
    </location>
</feature>
<evidence type="ECO:0000313" key="3">
    <source>
        <dbReference type="EMBL" id="MXN20076.1"/>
    </source>
</evidence>
<accession>A0A6L7G9J3</accession>
<evidence type="ECO:0000259" key="2">
    <source>
        <dbReference type="Pfam" id="PF02120"/>
    </source>
</evidence>
<dbReference type="Proteomes" id="UP000477911">
    <property type="component" value="Unassembled WGS sequence"/>
</dbReference>
<feature type="compositionally biased region" description="Pro residues" evidence="1">
    <location>
        <begin position="1"/>
        <end position="16"/>
    </location>
</feature>
<feature type="compositionally biased region" description="Gly residues" evidence="1">
    <location>
        <begin position="150"/>
        <end position="164"/>
    </location>
</feature>
<name>A0A6L7G9J3_9RHOB</name>
<dbReference type="Gene3D" id="3.30.750.140">
    <property type="match status" value="1"/>
</dbReference>
<evidence type="ECO:0000313" key="4">
    <source>
        <dbReference type="Proteomes" id="UP000477911"/>
    </source>
</evidence>
<evidence type="ECO:0000256" key="1">
    <source>
        <dbReference type="SAM" id="MobiDB-lite"/>
    </source>
</evidence>
<dbReference type="InterPro" id="IPR038610">
    <property type="entry name" value="FliK-like_C_sf"/>
</dbReference>
<dbReference type="CDD" id="cd17470">
    <property type="entry name" value="T3SS_Flik_C"/>
    <property type="match status" value="1"/>
</dbReference>
<dbReference type="InterPro" id="IPR021136">
    <property type="entry name" value="Flagellar_hook_control-like_C"/>
</dbReference>
<feature type="region of interest" description="Disordered" evidence="1">
    <location>
        <begin position="148"/>
        <end position="206"/>
    </location>
</feature>
<dbReference type="Pfam" id="PF02120">
    <property type="entry name" value="Flg_hook"/>
    <property type="match status" value="1"/>
</dbReference>
<gene>
    <name evidence="3" type="ORF">GR170_19755</name>
</gene>
<proteinExistence type="predicted"/>
<sequence>MIAPMARPPEIPPAPKSPGRSLPEEKVLGPDPVRSPEGLTRGEALPELLRPTTPASLPGQPASQGAHIARQILTATRQMPDGQTELRLEPEELGRVTLRLRTEDGAVMLHLTAERAETSDLMRRHISQLEQSYRNLGYARVEISVNGQQTGQGQGGWQGQGAWQGQGQSPGHSGQPSAPPEPREAAEPHRDTPPPATVPDKIDIRL</sequence>
<dbReference type="AlphaFoldDB" id="A0A6L7G9J3"/>
<feature type="domain" description="Flagellar hook-length control protein-like C-terminal" evidence="2">
    <location>
        <begin position="82"/>
        <end position="153"/>
    </location>
</feature>
<protein>
    <recommendedName>
        <fullName evidence="2">Flagellar hook-length control protein-like C-terminal domain-containing protein</fullName>
    </recommendedName>
</protein>